<proteinExistence type="predicted"/>
<evidence type="ECO:0000256" key="1">
    <source>
        <dbReference type="ARBA" id="ARBA00022723"/>
    </source>
</evidence>
<dbReference type="PROSITE" id="PS50048">
    <property type="entry name" value="ZN2_CY6_FUNGAL_2"/>
    <property type="match status" value="1"/>
</dbReference>
<dbReference type="InterPro" id="IPR007219">
    <property type="entry name" value="XnlR_reg_dom"/>
</dbReference>
<feature type="region of interest" description="Disordered" evidence="5">
    <location>
        <begin position="361"/>
        <end position="386"/>
    </location>
</feature>
<dbReference type="EMBL" id="LJZO01000025">
    <property type="protein sequence ID" value="ROV95148.1"/>
    <property type="molecule type" value="Genomic_DNA"/>
</dbReference>
<evidence type="ECO:0000313" key="9">
    <source>
        <dbReference type="Proteomes" id="UP000284375"/>
    </source>
</evidence>
<dbReference type="GO" id="GO:0006351">
    <property type="term" value="P:DNA-templated transcription"/>
    <property type="evidence" value="ECO:0007669"/>
    <property type="project" value="InterPro"/>
</dbReference>
<feature type="domain" description="C3H1-type" evidence="7">
    <location>
        <begin position="940"/>
        <end position="968"/>
    </location>
</feature>
<dbReference type="STRING" id="252740.A0A423VVZ6"/>
<keyword evidence="9" id="KW-1185">Reference proteome</keyword>
<dbReference type="SMART" id="SM00906">
    <property type="entry name" value="Fungal_trans"/>
    <property type="match status" value="1"/>
</dbReference>
<protein>
    <recommendedName>
        <fullName evidence="10">Zn(2)-C6 fungal-type domain-containing protein</fullName>
    </recommendedName>
</protein>
<accession>A0A423VVZ6</accession>
<feature type="region of interest" description="Disordered" evidence="5">
    <location>
        <begin position="901"/>
        <end position="926"/>
    </location>
</feature>
<dbReference type="Pfam" id="PF25543">
    <property type="entry name" value="zf-CCCH_tandem"/>
    <property type="match status" value="1"/>
</dbReference>
<dbReference type="InterPro" id="IPR057683">
    <property type="entry name" value="DUF7923"/>
</dbReference>
<name>A0A423VVZ6_CYTCH</name>
<dbReference type="Pfam" id="PF00172">
    <property type="entry name" value="Zn_clus"/>
    <property type="match status" value="1"/>
</dbReference>
<keyword evidence="3" id="KW-0863">Zinc-finger</keyword>
<evidence type="ECO:0000256" key="4">
    <source>
        <dbReference type="SAM" id="Coils"/>
    </source>
</evidence>
<feature type="region of interest" description="Disordered" evidence="5">
    <location>
        <begin position="855"/>
        <end position="875"/>
    </location>
</feature>
<feature type="coiled-coil region" evidence="4">
    <location>
        <begin position="626"/>
        <end position="660"/>
    </location>
</feature>
<sequence>MASAGDTSPPSSVSSRGNEQQLKEDSGEGSARRPPRKRRRIIISCTECHRRKQKCDRNLPCTNCVSRHKQDSCRLNLAAGDGSAEPGIPAEMTNFGYSATGASTLGFLRKLDGTNPEESLSRMAMGRQINGEYFGTRERYKSLIRQLPARSYTEKLVDIYFKDFNWQYNGVDQWVFERQMAEWYNLPFHVLNTEGPQALPPDLRAFPALVFQVIATALLNLQPGPDLTFDSLKYAGSMTFEDLALDYSESGVAIISLLGKRQVSHTAVIASFVRAAFLKYSGLVTESWHAIGSAVRDGQECGLHRDSLDPKPKSDRLEDILENQWEIQRRRKTWILLMSWDVHTAIVLGRPASIDTSVTYTLPIDTPDPKDPSKTPVAQRSETDPPSRMTRVLWIYKNTMVLKEIIELERDGPCPKDFSKVDRIHQKLLEFEAETPAFFRTENPDTRYDDLPECSWIPMIRGTCPLYLSFNMMALHRPYVFTRPYSRREALKASFNMLEAQREHFASIGPKQYKTFSLFFGTFDAIVLMASIFILFPRENIEYIHTALQHFQWAVERFETMAERNRLAAAARGVLNAIYVRLKKSLGVGCMNARDPVPLPGPDLLIYCEHVESSLRQENQHLRGQINDANLDLADATKSRRELQQRVKELEHQVGFVSMDNEHLKNYNPYVVVLIDADGCHFKQEFVNRGIDGGKQAAYALRRAILTECHSHAGEVEVIAKVVANLGGLARAMRKDGCLANESTLKDFTLGFSQGMASFDFVDAIRWNLRNHNCKQIVLGVSHDAGYAPFLDEILRDEASRRRITILEGTPAVRDLAHSGLNVLNLNAELFRAEKLVDKALRDTAAQATTSPVSVVAGMSPLPPPPGTPVNSNTNGPPSYATAIKSASPPPQVTLPFQPKAVKAPAARREKPAPWNPGPRGLDPPLVVNQTSLENIKKRKDSNKLCNNHYLRGPCAKGDACCFEHKYRPNENEKTAIAFLARLNPCTNGQDCEVEDCIYGHHCPSTHDGQCTHPYCKFKPWEHPPNTKFKPTYQWLDEE</sequence>
<dbReference type="Pfam" id="PF25540">
    <property type="entry name" value="DUF7923"/>
    <property type="match status" value="1"/>
</dbReference>
<evidence type="ECO:0000256" key="2">
    <source>
        <dbReference type="ARBA" id="ARBA00023242"/>
    </source>
</evidence>
<feature type="region of interest" description="Disordered" evidence="5">
    <location>
        <begin position="1"/>
        <end position="38"/>
    </location>
</feature>
<evidence type="ECO:0000256" key="3">
    <source>
        <dbReference type="PROSITE-ProRule" id="PRU00723"/>
    </source>
</evidence>
<dbReference type="PANTHER" id="PTHR37543">
    <property type="entry name" value="CCCH ZINC FINGER DNA BINDING PROTEIN (AFU_ORTHOLOGUE AFUA_5G12760)"/>
    <property type="match status" value="1"/>
</dbReference>
<organism evidence="8 9">
    <name type="scientific">Cytospora chrysosperma</name>
    <name type="common">Cytospora canker fungus</name>
    <name type="synonym">Sphaeria chrysosperma</name>
    <dbReference type="NCBI Taxonomy" id="252740"/>
    <lineage>
        <taxon>Eukaryota</taxon>
        <taxon>Fungi</taxon>
        <taxon>Dikarya</taxon>
        <taxon>Ascomycota</taxon>
        <taxon>Pezizomycotina</taxon>
        <taxon>Sordariomycetes</taxon>
        <taxon>Sordariomycetidae</taxon>
        <taxon>Diaporthales</taxon>
        <taxon>Cytosporaceae</taxon>
        <taxon>Cytospora</taxon>
    </lineage>
</organism>
<comment type="caution">
    <text evidence="8">The sequence shown here is derived from an EMBL/GenBank/DDBJ whole genome shotgun (WGS) entry which is preliminary data.</text>
</comment>
<gene>
    <name evidence="8" type="ORF">VSDG_05772</name>
</gene>
<dbReference type="AlphaFoldDB" id="A0A423VVZ6"/>
<dbReference type="Proteomes" id="UP000284375">
    <property type="component" value="Unassembled WGS sequence"/>
</dbReference>
<keyword evidence="1 3" id="KW-0479">Metal-binding</keyword>
<dbReference type="InterPro" id="IPR036864">
    <property type="entry name" value="Zn2-C6_fun-type_DNA-bd_sf"/>
</dbReference>
<dbReference type="InterPro" id="IPR000571">
    <property type="entry name" value="Znf_CCCH"/>
</dbReference>
<keyword evidence="3" id="KW-0862">Zinc</keyword>
<feature type="zinc finger region" description="C3H1-type" evidence="3">
    <location>
        <begin position="940"/>
        <end position="968"/>
    </location>
</feature>
<dbReference type="PROSITE" id="PS00463">
    <property type="entry name" value="ZN2_CY6_FUNGAL_1"/>
    <property type="match status" value="1"/>
</dbReference>
<dbReference type="InterPro" id="IPR057654">
    <property type="entry name" value="Znf-CCCH_tandem"/>
</dbReference>
<dbReference type="PROSITE" id="PS50103">
    <property type="entry name" value="ZF_C3H1"/>
    <property type="match status" value="1"/>
</dbReference>
<dbReference type="Pfam" id="PF25542">
    <property type="entry name" value="zf-CCCH_12"/>
    <property type="match status" value="1"/>
</dbReference>
<dbReference type="OrthoDB" id="10263753at2759"/>
<keyword evidence="2" id="KW-0539">Nucleus</keyword>
<evidence type="ECO:0000259" key="6">
    <source>
        <dbReference type="PROSITE" id="PS50048"/>
    </source>
</evidence>
<dbReference type="SMART" id="SM00066">
    <property type="entry name" value="GAL4"/>
    <property type="match status" value="1"/>
</dbReference>
<dbReference type="SUPFAM" id="SSF57701">
    <property type="entry name" value="Zn2/Cys6 DNA-binding domain"/>
    <property type="match status" value="1"/>
</dbReference>
<dbReference type="InterPro" id="IPR001138">
    <property type="entry name" value="Zn2Cys6_DnaBD"/>
</dbReference>
<dbReference type="GO" id="GO:0008270">
    <property type="term" value="F:zinc ion binding"/>
    <property type="evidence" value="ECO:0007669"/>
    <property type="project" value="UniProtKB-KW"/>
</dbReference>
<dbReference type="Gene3D" id="4.10.240.10">
    <property type="entry name" value="Zn(2)-C6 fungal-type DNA-binding domain"/>
    <property type="match status" value="1"/>
</dbReference>
<evidence type="ECO:0000259" key="7">
    <source>
        <dbReference type="PROSITE" id="PS50103"/>
    </source>
</evidence>
<dbReference type="PANTHER" id="PTHR37543:SF1">
    <property type="entry name" value="CCCH ZINC FINGER DNA BINDING PROTEIN (AFU_ORTHOLOGUE AFUA_5G12760)"/>
    <property type="match status" value="1"/>
</dbReference>
<keyword evidence="4" id="KW-0175">Coiled coil</keyword>
<evidence type="ECO:0000256" key="5">
    <source>
        <dbReference type="SAM" id="MobiDB-lite"/>
    </source>
</evidence>
<feature type="compositionally biased region" description="Polar residues" evidence="5">
    <location>
        <begin position="1"/>
        <end position="20"/>
    </location>
</feature>
<dbReference type="CDD" id="cd12148">
    <property type="entry name" value="fungal_TF_MHR"/>
    <property type="match status" value="1"/>
</dbReference>
<evidence type="ECO:0008006" key="10">
    <source>
        <dbReference type="Google" id="ProtNLM"/>
    </source>
</evidence>
<feature type="domain" description="Zn(2)-C6 fungal-type" evidence="6">
    <location>
        <begin position="44"/>
        <end position="75"/>
    </location>
</feature>
<dbReference type="GO" id="GO:0003677">
    <property type="term" value="F:DNA binding"/>
    <property type="evidence" value="ECO:0007669"/>
    <property type="project" value="InterPro"/>
</dbReference>
<dbReference type="GO" id="GO:0000981">
    <property type="term" value="F:DNA-binding transcription factor activity, RNA polymerase II-specific"/>
    <property type="evidence" value="ECO:0007669"/>
    <property type="project" value="InterPro"/>
</dbReference>
<reference evidence="8 9" key="1">
    <citation type="submission" date="2015-09" db="EMBL/GenBank/DDBJ databases">
        <title>Host preference determinants of Valsa canker pathogens revealed by comparative genomics.</title>
        <authorList>
            <person name="Yin Z."/>
            <person name="Huang L."/>
        </authorList>
    </citation>
    <scope>NUCLEOTIDE SEQUENCE [LARGE SCALE GENOMIC DNA]</scope>
    <source>
        <strain evidence="8 9">YSFL</strain>
    </source>
</reference>
<dbReference type="Pfam" id="PF04082">
    <property type="entry name" value="Fungal_trans"/>
    <property type="match status" value="1"/>
</dbReference>
<evidence type="ECO:0000313" key="8">
    <source>
        <dbReference type="EMBL" id="ROV95148.1"/>
    </source>
</evidence>
<dbReference type="CDD" id="cd00067">
    <property type="entry name" value="GAL4"/>
    <property type="match status" value="1"/>
</dbReference>